<keyword evidence="2" id="KW-1185">Reference proteome</keyword>
<dbReference type="AlphaFoldDB" id="A0A016RTA6"/>
<name>A0A016RTA6_9BILA</name>
<dbReference type="Proteomes" id="UP000024635">
    <property type="component" value="Unassembled WGS sequence"/>
</dbReference>
<sequence>MMQSDVVAFTKTVANPMEHLKSMLRKRKHLKTFQCRHRRRITHLVLLLHNVGRETPQYILADCFQIDQSPCISALKDF</sequence>
<organism evidence="1 2">
    <name type="scientific">Ancylostoma ceylanicum</name>
    <dbReference type="NCBI Taxonomy" id="53326"/>
    <lineage>
        <taxon>Eukaryota</taxon>
        <taxon>Metazoa</taxon>
        <taxon>Ecdysozoa</taxon>
        <taxon>Nematoda</taxon>
        <taxon>Chromadorea</taxon>
        <taxon>Rhabditida</taxon>
        <taxon>Rhabditina</taxon>
        <taxon>Rhabditomorpha</taxon>
        <taxon>Strongyloidea</taxon>
        <taxon>Ancylostomatidae</taxon>
        <taxon>Ancylostomatinae</taxon>
        <taxon>Ancylostoma</taxon>
    </lineage>
</organism>
<proteinExistence type="predicted"/>
<reference evidence="2" key="1">
    <citation type="journal article" date="2015" name="Nat. Genet.">
        <title>The genome and transcriptome of the zoonotic hookworm Ancylostoma ceylanicum identify infection-specific gene families.</title>
        <authorList>
            <person name="Schwarz E.M."/>
            <person name="Hu Y."/>
            <person name="Antoshechkin I."/>
            <person name="Miller M.M."/>
            <person name="Sternberg P.W."/>
            <person name="Aroian R.V."/>
        </authorList>
    </citation>
    <scope>NUCLEOTIDE SEQUENCE</scope>
    <source>
        <strain evidence="2">HY135</strain>
    </source>
</reference>
<evidence type="ECO:0000313" key="2">
    <source>
        <dbReference type="Proteomes" id="UP000024635"/>
    </source>
</evidence>
<dbReference type="EMBL" id="JARK01001716">
    <property type="protein sequence ID" value="EYB81533.1"/>
    <property type="molecule type" value="Genomic_DNA"/>
</dbReference>
<gene>
    <name evidence="1" type="primary">Acey_s0380.g337</name>
    <name evidence="1" type="ORF">Y032_0380g337</name>
</gene>
<evidence type="ECO:0000313" key="1">
    <source>
        <dbReference type="EMBL" id="EYB81533.1"/>
    </source>
</evidence>
<protein>
    <submittedName>
        <fullName evidence="1">Uncharacterized protein</fullName>
    </submittedName>
</protein>
<accession>A0A016RTA6</accession>
<comment type="caution">
    <text evidence="1">The sequence shown here is derived from an EMBL/GenBank/DDBJ whole genome shotgun (WGS) entry which is preliminary data.</text>
</comment>